<proteinExistence type="predicted"/>
<evidence type="ECO:0000313" key="2">
    <source>
        <dbReference type="Proteomes" id="UP000438983"/>
    </source>
</evidence>
<dbReference type="RefSeq" id="WP_158188485.1">
    <property type="nucleotide sequence ID" value="NZ_CP046902.1"/>
</dbReference>
<dbReference type="OrthoDB" id="9929632at2"/>
<protein>
    <submittedName>
        <fullName evidence="1">Uncharacterized protein</fullName>
    </submittedName>
</protein>
<dbReference type="EMBL" id="CP046902">
    <property type="protein sequence ID" value="QGZ31003.1"/>
    <property type="molecule type" value="Genomic_DNA"/>
</dbReference>
<accession>A0A6I6LP40</accession>
<dbReference type="Proteomes" id="UP000438983">
    <property type="component" value="Chromosome"/>
</dbReference>
<sequence>MLDSATRVFIDGGSVQGGFAMQKSNEANVNIIQDDDANRSIDGARGESRAGCGRIVVRLHREV</sequence>
<evidence type="ECO:0000313" key="1">
    <source>
        <dbReference type="EMBL" id="QGZ31003.1"/>
    </source>
</evidence>
<dbReference type="AlphaFoldDB" id="A0A6I6LP40"/>
<organism evidence="1 2">
    <name type="scientific">Stutzerimonas stutzeri</name>
    <name type="common">Pseudomonas stutzeri</name>
    <dbReference type="NCBI Taxonomy" id="316"/>
    <lineage>
        <taxon>Bacteria</taxon>
        <taxon>Pseudomonadati</taxon>
        <taxon>Pseudomonadota</taxon>
        <taxon>Gammaproteobacteria</taxon>
        <taxon>Pseudomonadales</taxon>
        <taxon>Pseudomonadaceae</taxon>
        <taxon>Stutzerimonas</taxon>
    </lineage>
</organism>
<name>A0A6I6LP40_STUST</name>
<reference evidence="1 2" key="1">
    <citation type="submission" date="2019-12" db="EMBL/GenBank/DDBJ databases">
        <title>Complete genome sequence of Pseudomonas stutzeri.</title>
        <authorList>
            <person name="Lim S.R."/>
            <person name="Kim J.H."/>
        </authorList>
    </citation>
    <scope>NUCLEOTIDE SEQUENCE [LARGE SCALE GENOMIC DNA]</scope>
    <source>
        <strain evidence="1 2">PM101005</strain>
    </source>
</reference>
<gene>
    <name evidence="1" type="ORF">GQA94_13375</name>
</gene>